<keyword evidence="6" id="KW-0732">Signal</keyword>
<dbReference type="Gene3D" id="3.40.50.1820">
    <property type="entry name" value="alpha/beta hydrolase"/>
    <property type="match status" value="1"/>
</dbReference>
<accession>A0A0D2EZM7</accession>
<keyword evidence="8" id="KW-1185">Reference proteome</keyword>
<evidence type="ECO:0000256" key="5">
    <source>
        <dbReference type="ARBA" id="ARBA00023180"/>
    </source>
</evidence>
<organism evidence="7 8">
    <name type="scientific">Exophiala xenobiotica</name>
    <dbReference type="NCBI Taxonomy" id="348802"/>
    <lineage>
        <taxon>Eukaryota</taxon>
        <taxon>Fungi</taxon>
        <taxon>Dikarya</taxon>
        <taxon>Ascomycota</taxon>
        <taxon>Pezizomycotina</taxon>
        <taxon>Eurotiomycetes</taxon>
        <taxon>Chaetothyriomycetidae</taxon>
        <taxon>Chaetothyriales</taxon>
        <taxon>Herpotrichiellaceae</taxon>
        <taxon>Exophiala</taxon>
    </lineage>
</organism>
<evidence type="ECO:0000256" key="6">
    <source>
        <dbReference type="RuleBase" id="RU361156"/>
    </source>
</evidence>
<reference evidence="7 8" key="1">
    <citation type="submission" date="2015-01" db="EMBL/GenBank/DDBJ databases">
        <title>The Genome Sequence of Exophiala xenobiotica CBS118157.</title>
        <authorList>
            <consortium name="The Broad Institute Genomics Platform"/>
            <person name="Cuomo C."/>
            <person name="de Hoog S."/>
            <person name="Gorbushina A."/>
            <person name="Stielow B."/>
            <person name="Teixiera M."/>
            <person name="Abouelleil A."/>
            <person name="Chapman S.B."/>
            <person name="Priest M."/>
            <person name="Young S.K."/>
            <person name="Wortman J."/>
            <person name="Nusbaum C."/>
            <person name="Birren B."/>
        </authorList>
    </citation>
    <scope>NUCLEOTIDE SEQUENCE [LARGE SCALE GENOMIC DNA]</scope>
    <source>
        <strain evidence="7 8">CBS 118157</strain>
    </source>
</reference>
<dbReference type="PANTHER" id="PTHR11802:SF116">
    <property type="entry name" value="CARBOXYPEPTIDASE"/>
    <property type="match status" value="1"/>
</dbReference>
<evidence type="ECO:0000256" key="2">
    <source>
        <dbReference type="ARBA" id="ARBA00022645"/>
    </source>
</evidence>
<dbReference type="EMBL" id="KN847321">
    <property type="protein sequence ID" value="KIW53199.1"/>
    <property type="molecule type" value="Genomic_DNA"/>
</dbReference>
<evidence type="ECO:0000313" key="7">
    <source>
        <dbReference type="EMBL" id="KIW53199.1"/>
    </source>
</evidence>
<sequence length="558" mass="60911">MRVETLLAACFAAGAFAVSNPHKRAPKKAVARSTPETLPLTKRETSSYLTPKTKKFAVNGTGIPLVNFDIGESYAGTLSINNNASNENQLFFWFFPSDNPAASDEITIWLNGGPGCSSLDGLLQEHGPFLWQSGTYAPQPNPFSWTNLTNMIYIDQPIGTGLSPAAKGAPAKIKNEADVAKQFAGFWKNFMTTFNMTGSKVYITGESYAGQYIPYIASYMLDQNDTDYYNVKGIQINDPSIGLDEVLIYAPAVTALNYFAPVFALNDTFMTQINQRADQCGYFDFMEEALTFPPKGKFTAPNVTAPGCEVWDDIVTAAIYVNPCFNIYHLTDYCPFLWDELGFPSLGDGPNNYFNRSDVQKALHAPPTDYTICGDPTLFEEGDPSPPSSFEALPSVIERTNNVIVGSGLLDYLLLTNGTLMALNNMTWNGKQGFSQDPMNSADFFTPYNPSIGFVIEETENQPIPATPVGLVGGGGLLGKTHTERGLTWVTVDLAGHEIPQYVPGAAYRQLEFLLGRIKSLSQIGDFTTQHGNYTGTVPPNPYYGPTATASAAKQFWA</sequence>
<dbReference type="STRING" id="348802.A0A0D2EZM7"/>
<keyword evidence="3 6" id="KW-0645">Protease</keyword>
<dbReference type="GO" id="GO:0004185">
    <property type="term" value="F:serine-type carboxypeptidase activity"/>
    <property type="evidence" value="ECO:0007669"/>
    <property type="project" value="UniProtKB-UniRule"/>
</dbReference>
<feature type="signal peptide" evidence="6">
    <location>
        <begin position="1"/>
        <end position="17"/>
    </location>
</feature>
<dbReference type="InterPro" id="IPR018202">
    <property type="entry name" value="Ser_caboxypep_ser_AS"/>
</dbReference>
<dbReference type="SUPFAM" id="SSF53474">
    <property type="entry name" value="alpha/beta-Hydrolases"/>
    <property type="match status" value="1"/>
</dbReference>
<dbReference type="InterPro" id="IPR029058">
    <property type="entry name" value="AB_hydrolase_fold"/>
</dbReference>
<dbReference type="InterPro" id="IPR033124">
    <property type="entry name" value="Ser_caboxypep_his_AS"/>
</dbReference>
<dbReference type="OrthoDB" id="443318at2759"/>
<dbReference type="GO" id="GO:0006508">
    <property type="term" value="P:proteolysis"/>
    <property type="evidence" value="ECO:0007669"/>
    <property type="project" value="UniProtKB-KW"/>
</dbReference>
<dbReference type="PROSITE" id="PS00131">
    <property type="entry name" value="CARBOXYPEPT_SER_SER"/>
    <property type="match status" value="1"/>
</dbReference>
<gene>
    <name evidence="7" type="ORF">PV05_08791</name>
</gene>
<keyword evidence="2 6" id="KW-0121">Carboxypeptidase</keyword>
<evidence type="ECO:0000256" key="3">
    <source>
        <dbReference type="ARBA" id="ARBA00022670"/>
    </source>
</evidence>
<dbReference type="EC" id="3.4.16.-" evidence="6"/>
<keyword evidence="5" id="KW-0325">Glycoprotein</keyword>
<dbReference type="PRINTS" id="PR00724">
    <property type="entry name" value="CRBOXYPTASEC"/>
</dbReference>
<dbReference type="PROSITE" id="PS00560">
    <property type="entry name" value="CARBOXYPEPT_SER_HIS"/>
    <property type="match status" value="1"/>
</dbReference>
<dbReference type="MEROPS" id="S10.014"/>
<dbReference type="AlphaFoldDB" id="A0A0D2EZM7"/>
<dbReference type="InterPro" id="IPR001563">
    <property type="entry name" value="Peptidase_S10"/>
</dbReference>
<dbReference type="Proteomes" id="UP000054342">
    <property type="component" value="Unassembled WGS sequence"/>
</dbReference>
<comment type="similarity">
    <text evidence="1 6">Belongs to the peptidase S10 family.</text>
</comment>
<keyword evidence="4 6" id="KW-0378">Hydrolase</keyword>
<name>A0A0D2EZM7_9EURO</name>
<dbReference type="Pfam" id="PF00450">
    <property type="entry name" value="Peptidase_S10"/>
    <property type="match status" value="1"/>
</dbReference>
<proteinExistence type="inferred from homology"/>
<evidence type="ECO:0000313" key="8">
    <source>
        <dbReference type="Proteomes" id="UP000054342"/>
    </source>
</evidence>
<dbReference type="GeneID" id="25330699"/>
<evidence type="ECO:0000256" key="1">
    <source>
        <dbReference type="ARBA" id="ARBA00009431"/>
    </source>
</evidence>
<dbReference type="HOGENOM" id="CLU_008523_12_3_1"/>
<protein>
    <recommendedName>
        <fullName evidence="6">Carboxypeptidase</fullName>
        <ecNumber evidence="6">3.4.16.-</ecNumber>
    </recommendedName>
</protein>
<evidence type="ECO:0000256" key="4">
    <source>
        <dbReference type="ARBA" id="ARBA00022801"/>
    </source>
</evidence>
<feature type="chain" id="PRO_5005112472" description="Carboxypeptidase" evidence="6">
    <location>
        <begin position="18"/>
        <end position="558"/>
    </location>
</feature>
<dbReference type="PANTHER" id="PTHR11802">
    <property type="entry name" value="SERINE PROTEASE FAMILY S10 SERINE CARBOXYPEPTIDASE"/>
    <property type="match status" value="1"/>
</dbReference>
<dbReference type="RefSeq" id="XP_013313783.1">
    <property type="nucleotide sequence ID" value="XM_013458329.1"/>
</dbReference>